<dbReference type="InterPro" id="IPR020904">
    <property type="entry name" value="Sc_DH/Rdtase_CS"/>
</dbReference>
<keyword evidence="2" id="KW-0560">Oxidoreductase</keyword>
<dbReference type="Gene3D" id="3.40.50.720">
    <property type="entry name" value="NAD(P)-binding Rossmann-like Domain"/>
    <property type="match status" value="1"/>
</dbReference>
<evidence type="ECO:0000256" key="1">
    <source>
        <dbReference type="ARBA" id="ARBA00006484"/>
    </source>
</evidence>
<evidence type="ECO:0000256" key="3">
    <source>
        <dbReference type="RuleBase" id="RU000363"/>
    </source>
</evidence>
<dbReference type="Proteomes" id="UP001277761">
    <property type="component" value="Unassembled WGS sequence"/>
</dbReference>
<sequence>MSQDAPRPVAVVTGASSGIGAATARRLAADGFDVVLGARRTDRIAAIADEIGGRAHALDVTDEASVAAFAASVGPCAVLVNNAGGASGLEPIADADLERWRAMYEVNVLGLARVTQALLPALEASGDGRIVNVGSISAFETYPGGAGYTGTKHAVDALNRTLRLELLGRPVRVIEIDPGAVETEFSVVRFDGDEDRAAEVYRGMTPLEADDVADVIAFAVTRPAHVSLDRIVLRPRDQATARDIHRRDDA</sequence>
<dbReference type="PANTHER" id="PTHR42901">
    <property type="entry name" value="ALCOHOL DEHYDROGENASE"/>
    <property type="match status" value="1"/>
</dbReference>
<evidence type="ECO:0000313" key="4">
    <source>
        <dbReference type="EMBL" id="MDX8152788.1"/>
    </source>
</evidence>
<dbReference type="InterPro" id="IPR002347">
    <property type="entry name" value="SDR_fam"/>
</dbReference>
<organism evidence="4 5">
    <name type="scientific">Patulibacter brassicae</name>
    <dbReference type="NCBI Taxonomy" id="1705717"/>
    <lineage>
        <taxon>Bacteria</taxon>
        <taxon>Bacillati</taxon>
        <taxon>Actinomycetota</taxon>
        <taxon>Thermoleophilia</taxon>
        <taxon>Solirubrobacterales</taxon>
        <taxon>Patulibacteraceae</taxon>
        <taxon>Patulibacter</taxon>
    </lineage>
</organism>
<proteinExistence type="inferred from homology"/>
<gene>
    <name evidence="4" type="ORF">SK069_14400</name>
</gene>
<keyword evidence="5" id="KW-1185">Reference proteome</keyword>
<dbReference type="PRINTS" id="PR00080">
    <property type="entry name" value="SDRFAMILY"/>
</dbReference>
<dbReference type="EMBL" id="JAXAVX010000008">
    <property type="protein sequence ID" value="MDX8152788.1"/>
    <property type="molecule type" value="Genomic_DNA"/>
</dbReference>
<comment type="caution">
    <text evidence="4">The sequence shown here is derived from an EMBL/GenBank/DDBJ whole genome shotgun (WGS) entry which is preliminary data.</text>
</comment>
<comment type="similarity">
    <text evidence="1 3">Belongs to the short-chain dehydrogenases/reductases (SDR) family.</text>
</comment>
<protein>
    <submittedName>
        <fullName evidence="4">SDR family NAD(P)-dependent oxidoreductase</fullName>
    </submittedName>
</protein>
<dbReference type="RefSeq" id="WP_319954944.1">
    <property type="nucleotide sequence ID" value="NZ_JAXAVX010000008.1"/>
</dbReference>
<dbReference type="SUPFAM" id="SSF51735">
    <property type="entry name" value="NAD(P)-binding Rossmann-fold domains"/>
    <property type="match status" value="1"/>
</dbReference>
<reference evidence="4 5" key="1">
    <citation type="submission" date="2023-11" db="EMBL/GenBank/DDBJ databases">
        <authorList>
            <person name="Xu M."/>
            <person name="Jiang T."/>
        </authorList>
    </citation>
    <scope>NUCLEOTIDE SEQUENCE [LARGE SCALE GENOMIC DNA]</scope>
    <source>
        <strain evidence="4 5">SD</strain>
    </source>
</reference>
<dbReference type="Pfam" id="PF00106">
    <property type="entry name" value="adh_short"/>
    <property type="match status" value="1"/>
</dbReference>
<dbReference type="PANTHER" id="PTHR42901:SF1">
    <property type="entry name" value="ALCOHOL DEHYDROGENASE"/>
    <property type="match status" value="1"/>
</dbReference>
<name>A0ABU4VLT3_9ACTN</name>
<dbReference type="PROSITE" id="PS00061">
    <property type="entry name" value="ADH_SHORT"/>
    <property type="match status" value="1"/>
</dbReference>
<accession>A0ABU4VLT3</accession>
<evidence type="ECO:0000313" key="5">
    <source>
        <dbReference type="Proteomes" id="UP001277761"/>
    </source>
</evidence>
<dbReference type="PRINTS" id="PR00081">
    <property type="entry name" value="GDHRDH"/>
</dbReference>
<evidence type="ECO:0000256" key="2">
    <source>
        <dbReference type="ARBA" id="ARBA00023002"/>
    </source>
</evidence>
<dbReference type="InterPro" id="IPR036291">
    <property type="entry name" value="NAD(P)-bd_dom_sf"/>
</dbReference>